<reference evidence="3" key="1">
    <citation type="submission" date="2016-10" db="EMBL/GenBank/DDBJ databases">
        <authorList>
            <person name="Varghese N."/>
            <person name="Submissions S."/>
        </authorList>
    </citation>
    <scope>NUCLEOTIDE SEQUENCE [LARGE SCALE GENOMIC DNA]</scope>
    <source>
        <strain evidence="3">CGMCC 1.7285</strain>
    </source>
</reference>
<evidence type="ECO:0000313" key="3">
    <source>
        <dbReference type="Proteomes" id="UP000199424"/>
    </source>
</evidence>
<sequence>MKYFMIGFVLLLTACASPSTTHVIGQTRPAISPEQVQVYLQDPAEYEPIAMITATSDASFSLSNEAKMNAVIQRLKEAAAKVGANGVLLRRTGERQDDSVNIGTGIGRSTGNFGFGLSIGKSFGLTDKTAEAVAIYVPPVNP</sequence>
<protein>
    <recommendedName>
        <fullName evidence="4">Lipoprotein</fullName>
    </recommendedName>
</protein>
<dbReference type="RefSeq" id="WP_092857259.1">
    <property type="nucleotide sequence ID" value="NZ_FOYU01000002.1"/>
</dbReference>
<keyword evidence="3" id="KW-1185">Reference proteome</keyword>
<name>A0A1I6H7G4_9GAMM</name>
<proteinExistence type="predicted"/>
<dbReference type="PROSITE" id="PS51257">
    <property type="entry name" value="PROKAR_LIPOPROTEIN"/>
    <property type="match status" value="1"/>
</dbReference>
<evidence type="ECO:0008006" key="4">
    <source>
        <dbReference type="Google" id="ProtNLM"/>
    </source>
</evidence>
<organism evidence="2 3">
    <name type="scientific">Pseudidiomarina maritima</name>
    <dbReference type="NCBI Taxonomy" id="519453"/>
    <lineage>
        <taxon>Bacteria</taxon>
        <taxon>Pseudomonadati</taxon>
        <taxon>Pseudomonadota</taxon>
        <taxon>Gammaproteobacteria</taxon>
        <taxon>Alteromonadales</taxon>
        <taxon>Idiomarinaceae</taxon>
        <taxon>Pseudidiomarina</taxon>
    </lineage>
</organism>
<dbReference type="Proteomes" id="UP000199424">
    <property type="component" value="Unassembled WGS sequence"/>
</dbReference>
<dbReference type="Gene3D" id="3.30.110.70">
    <property type="entry name" value="Hypothetical protein apc22750. Chain B"/>
    <property type="match status" value="1"/>
</dbReference>
<gene>
    <name evidence="2" type="ORF">SAMN04488070_1548</name>
</gene>
<evidence type="ECO:0000256" key="1">
    <source>
        <dbReference type="SAM" id="SignalP"/>
    </source>
</evidence>
<dbReference type="AlphaFoldDB" id="A0A1I6H7G4"/>
<feature type="signal peptide" evidence="1">
    <location>
        <begin position="1"/>
        <end position="21"/>
    </location>
</feature>
<accession>A0A1I6H7G4</accession>
<keyword evidence="1" id="KW-0732">Signal</keyword>
<evidence type="ECO:0000313" key="2">
    <source>
        <dbReference type="EMBL" id="SFR50254.1"/>
    </source>
</evidence>
<dbReference type="EMBL" id="FOYU01000002">
    <property type="protein sequence ID" value="SFR50254.1"/>
    <property type="molecule type" value="Genomic_DNA"/>
</dbReference>
<feature type="chain" id="PRO_5011659424" description="Lipoprotein" evidence="1">
    <location>
        <begin position="22"/>
        <end position="142"/>
    </location>
</feature>